<dbReference type="InterPro" id="IPR013083">
    <property type="entry name" value="Znf_RING/FYVE/PHD"/>
</dbReference>
<dbReference type="GO" id="GO:0004842">
    <property type="term" value="F:ubiquitin-protein transferase activity"/>
    <property type="evidence" value="ECO:0007669"/>
    <property type="project" value="InterPro"/>
</dbReference>
<organism evidence="2 3">
    <name type="scientific">Nesidiocoris tenuis</name>
    <dbReference type="NCBI Taxonomy" id="355587"/>
    <lineage>
        <taxon>Eukaryota</taxon>
        <taxon>Metazoa</taxon>
        <taxon>Ecdysozoa</taxon>
        <taxon>Arthropoda</taxon>
        <taxon>Hexapoda</taxon>
        <taxon>Insecta</taxon>
        <taxon>Pterygota</taxon>
        <taxon>Neoptera</taxon>
        <taxon>Paraneoptera</taxon>
        <taxon>Hemiptera</taxon>
        <taxon>Heteroptera</taxon>
        <taxon>Panheteroptera</taxon>
        <taxon>Cimicomorpha</taxon>
        <taxon>Miridae</taxon>
        <taxon>Dicyphina</taxon>
        <taxon>Nesidiocoris</taxon>
    </lineage>
</organism>
<protein>
    <submittedName>
        <fullName evidence="2">Uncharacterized protein</fullName>
    </submittedName>
</protein>
<dbReference type="Proteomes" id="UP000479000">
    <property type="component" value="Unassembled WGS sequence"/>
</dbReference>
<dbReference type="SUPFAM" id="SSF57850">
    <property type="entry name" value="RING/U-box"/>
    <property type="match status" value="1"/>
</dbReference>
<gene>
    <name evidence="2" type="ORF">NTEN_LOCUS17350</name>
</gene>
<keyword evidence="3" id="KW-1185">Reference proteome</keyword>
<evidence type="ECO:0000256" key="1">
    <source>
        <dbReference type="SAM" id="MobiDB-lite"/>
    </source>
</evidence>
<dbReference type="Pfam" id="PF14570">
    <property type="entry name" value="zf-RING_4"/>
    <property type="match status" value="1"/>
</dbReference>
<sequence length="353" mass="39628">MSVLNQSGEEQVECPLCMESLEVDDLNFFPCTCGYQVGRNFIFNLTLIRQFFQVSNRTSRRFADSAGTGFEQTRTASARPVARRIQKTRPTSSRCPRKSCPVSRRRSVKRISRGNRKRPRTANISRTLGLSRKTSYSSLGSRSGWRIPRKPTPSPPTVAAIKEGWPSLHQGSNGVDWHSVNGVHHIAGDTLGGHVQLPPDTWQSAFNFSHPPEDETVRVVLRISKGRAGEQTYHCVGSIPRSTTLTLTGCSILSSGPEFFQPVLSKWPTCCSRFLHLKTHELDPSHPLVNSSYQRHSSKDKIPDPRSKMELLNLMGDDSSSESVNIFREKQTEAVWTIAVGQCHLNIINYKFY</sequence>
<accession>A0A6H5H8D7</accession>
<dbReference type="EMBL" id="CADCXU010025611">
    <property type="protein sequence ID" value="CAB0012643.1"/>
    <property type="molecule type" value="Genomic_DNA"/>
</dbReference>
<feature type="region of interest" description="Disordered" evidence="1">
    <location>
        <begin position="65"/>
        <end position="157"/>
    </location>
</feature>
<dbReference type="GO" id="GO:0030014">
    <property type="term" value="C:CCR4-NOT complex"/>
    <property type="evidence" value="ECO:0007669"/>
    <property type="project" value="InterPro"/>
</dbReference>
<proteinExistence type="predicted"/>
<dbReference type="Gene3D" id="3.30.40.10">
    <property type="entry name" value="Zinc/RING finger domain, C3HC4 (zinc finger)"/>
    <property type="match status" value="1"/>
</dbReference>
<dbReference type="PANTHER" id="PTHR12603:SF0">
    <property type="entry name" value="CCR4-NOT TRANSCRIPTION COMPLEX SUBUNIT 4"/>
    <property type="match status" value="1"/>
</dbReference>
<dbReference type="InterPro" id="IPR039780">
    <property type="entry name" value="Mot2"/>
</dbReference>
<dbReference type="PANTHER" id="PTHR12603">
    <property type="entry name" value="CCR4-NOT TRANSCRIPTION COMPLEX RELATED"/>
    <property type="match status" value="1"/>
</dbReference>
<evidence type="ECO:0000313" key="3">
    <source>
        <dbReference type="Proteomes" id="UP000479000"/>
    </source>
</evidence>
<evidence type="ECO:0000313" key="2">
    <source>
        <dbReference type="EMBL" id="CAB0012643.1"/>
    </source>
</evidence>
<feature type="compositionally biased region" description="Basic residues" evidence="1">
    <location>
        <begin position="103"/>
        <end position="120"/>
    </location>
</feature>
<dbReference type="AlphaFoldDB" id="A0A6H5H8D7"/>
<dbReference type="OrthoDB" id="1923159at2759"/>
<feature type="compositionally biased region" description="Polar residues" evidence="1">
    <location>
        <begin position="122"/>
        <end position="141"/>
    </location>
</feature>
<dbReference type="GO" id="GO:0016567">
    <property type="term" value="P:protein ubiquitination"/>
    <property type="evidence" value="ECO:0007669"/>
    <property type="project" value="TreeGrafter"/>
</dbReference>
<name>A0A6H5H8D7_9HEMI</name>
<reference evidence="2 3" key="1">
    <citation type="submission" date="2020-02" db="EMBL/GenBank/DDBJ databases">
        <authorList>
            <person name="Ferguson B K."/>
        </authorList>
    </citation>
    <scope>NUCLEOTIDE SEQUENCE [LARGE SCALE GENOMIC DNA]</scope>
</reference>